<dbReference type="InterPro" id="IPR006015">
    <property type="entry name" value="Universal_stress_UspA"/>
</dbReference>
<dbReference type="RefSeq" id="XP_001267867.1">
    <property type="nucleotide sequence ID" value="XM_001267866.1"/>
</dbReference>
<feature type="compositionally biased region" description="Basic and acidic residues" evidence="1">
    <location>
        <begin position="395"/>
        <end position="408"/>
    </location>
</feature>
<feature type="compositionally biased region" description="Low complexity" evidence="1">
    <location>
        <begin position="338"/>
        <end position="348"/>
    </location>
</feature>
<reference evidence="3 4" key="1">
    <citation type="journal article" date="2008" name="PLoS Genet.">
        <title>Genomic islands in the pathogenic filamentous fungus Aspergillus fumigatus.</title>
        <authorList>
            <person name="Fedorova N.D."/>
            <person name="Khaldi N."/>
            <person name="Joardar V.S."/>
            <person name="Maiti R."/>
            <person name="Amedeo P."/>
            <person name="Anderson M.J."/>
            <person name="Crabtree J."/>
            <person name="Silva J.C."/>
            <person name="Badger J.H."/>
            <person name="Albarraq A."/>
            <person name="Angiuoli S."/>
            <person name="Bussey H."/>
            <person name="Bowyer P."/>
            <person name="Cotty P.J."/>
            <person name="Dyer P.S."/>
            <person name="Egan A."/>
            <person name="Galens K."/>
            <person name="Fraser-Liggett C.M."/>
            <person name="Haas B.J."/>
            <person name="Inman J.M."/>
            <person name="Kent R."/>
            <person name="Lemieux S."/>
            <person name="Malavazi I."/>
            <person name="Orvis J."/>
            <person name="Roemer T."/>
            <person name="Ronning C.M."/>
            <person name="Sundaram J.P."/>
            <person name="Sutton G."/>
            <person name="Turner G."/>
            <person name="Venter J.C."/>
            <person name="White O.R."/>
            <person name="Whitty B.R."/>
            <person name="Youngman P."/>
            <person name="Wolfe K.H."/>
            <person name="Goldman G.H."/>
            <person name="Wortman J.R."/>
            <person name="Jiang B."/>
            <person name="Denning D.W."/>
            <person name="Nierman W.C."/>
        </authorList>
    </citation>
    <scope>NUCLEOTIDE SEQUENCE [LARGE SCALE GENOMIC DNA]</scope>
    <source>
        <strain evidence="4">ATCC 1007 / CBS 513.65 / DSM 816 / NCTC 3887 / NRRL 1</strain>
    </source>
</reference>
<dbReference type="STRING" id="344612.A1CT04"/>
<evidence type="ECO:0000313" key="3">
    <source>
        <dbReference type="EMBL" id="EAW06441.1"/>
    </source>
</evidence>
<accession>A1CT04</accession>
<dbReference type="InterPro" id="IPR014729">
    <property type="entry name" value="Rossmann-like_a/b/a_fold"/>
</dbReference>
<dbReference type="eggNOG" id="ENOG502RYEB">
    <property type="taxonomic scope" value="Eukaryota"/>
</dbReference>
<dbReference type="Pfam" id="PF00582">
    <property type="entry name" value="Usp"/>
    <property type="match status" value="1"/>
</dbReference>
<dbReference type="GeneID" id="4700186"/>
<dbReference type="AlphaFoldDB" id="A1CT04"/>
<dbReference type="VEuPathDB" id="FungiDB:ACLA_081290"/>
<evidence type="ECO:0000259" key="2">
    <source>
        <dbReference type="Pfam" id="PF00582"/>
    </source>
</evidence>
<dbReference type="PANTHER" id="PTHR47815:SF1">
    <property type="entry name" value="UNIVERSAL STRESS PROTEIN A FAMILY PROTEIN C25B2.10"/>
    <property type="match status" value="1"/>
</dbReference>
<organism evidence="3 4">
    <name type="scientific">Aspergillus clavatus (strain ATCC 1007 / CBS 513.65 / DSM 816 / NCTC 3887 / NRRL 1 / QM 1276 / 107)</name>
    <dbReference type="NCBI Taxonomy" id="344612"/>
    <lineage>
        <taxon>Eukaryota</taxon>
        <taxon>Fungi</taxon>
        <taxon>Dikarya</taxon>
        <taxon>Ascomycota</taxon>
        <taxon>Pezizomycotina</taxon>
        <taxon>Eurotiomycetes</taxon>
        <taxon>Eurotiomycetidae</taxon>
        <taxon>Eurotiales</taxon>
        <taxon>Aspergillaceae</taxon>
        <taxon>Aspergillus</taxon>
        <taxon>Aspergillus subgen. Fumigati</taxon>
    </lineage>
</organism>
<dbReference type="PANTHER" id="PTHR47815">
    <property type="entry name" value="UNIVERSAL STRESS PROTEIN A FAMILY PROTEIN C25B2.10"/>
    <property type="match status" value="1"/>
</dbReference>
<dbReference type="OMA" id="ESIIQRM"/>
<dbReference type="PRINTS" id="PR01438">
    <property type="entry name" value="UNVRSLSTRESS"/>
</dbReference>
<dbReference type="InterPro" id="IPR006016">
    <property type="entry name" value="UspA"/>
</dbReference>
<sequence>MSTTPDRPSLESEDHTPDHDDAGAGQETSSPRSVSRAEDTSPRRKSIQFSIGGGGLQPAIRQSTGVKAKSVPQLEVQEKESRSVSRGHSPPPPRTYERGVSFDTFDNPDAADYSLTLNYKHKGYQCTRRSRTFLCGTDQNDYSNFALEWLIDELVDDGDEIVCLRAVEKDSGLASDAEIEAGKYRKEAEKLFEQVIQKNSQDEKAISLVLELAVGRVQDIIQRMIRIYEPAVLIVGTRGRKLGGVQGLLPGSVSKYCLQQSPIPVIVVRPSTKREKKKKKRLADPTRRSYNHILEMSERRGSHIFDASSSTESNISRLPDEEAAVAAALGLPPSYANSRTSLSMSERSSVSHEDSASPNWGSLDVAAKSPPAGSTETTEDEGASSDGKSSPQPENHGESESLKLKSPEANHTGPDHGAVASDGRARTTTKTAPPLAAPKVKIPVIVTEDISTEDGK</sequence>
<evidence type="ECO:0000313" key="4">
    <source>
        <dbReference type="Proteomes" id="UP000006701"/>
    </source>
</evidence>
<dbReference type="Proteomes" id="UP000006701">
    <property type="component" value="Unassembled WGS sequence"/>
</dbReference>
<dbReference type="OrthoDB" id="843225at2759"/>
<dbReference type="KEGG" id="act:ACLA_081290"/>
<dbReference type="SUPFAM" id="SSF52402">
    <property type="entry name" value="Adenine nucleotide alpha hydrolases-like"/>
    <property type="match status" value="1"/>
</dbReference>
<feature type="region of interest" description="Disordered" evidence="1">
    <location>
        <begin position="272"/>
        <end position="295"/>
    </location>
</feature>
<evidence type="ECO:0000256" key="1">
    <source>
        <dbReference type="SAM" id="MobiDB-lite"/>
    </source>
</evidence>
<feature type="domain" description="UspA" evidence="2">
    <location>
        <begin position="131"/>
        <end position="269"/>
    </location>
</feature>
<protein>
    <submittedName>
        <fullName evidence="3">Universal stress protein family domain protein</fullName>
    </submittedName>
</protein>
<name>A1CT04_ASPCL</name>
<feature type="region of interest" description="Disordered" evidence="1">
    <location>
        <begin position="333"/>
        <end position="438"/>
    </location>
</feature>
<feature type="compositionally biased region" description="Low complexity" evidence="1">
    <location>
        <begin position="426"/>
        <end position="438"/>
    </location>
</feature>
<dbReference type="EMBL" id="DS027060">
    <property type="protein sequence ID" value="EAW06441.1"/>
    <property type="molecule type" value="Genomic_DNA"/>
</dbReference>
<proteinExistence type="predicted"/>
<dbReference type="CDD" id="cd23659">
    <property type="entry name" value="USP_At3g01520-like"/>
    <property type="match status" value="1"/>
</dbReference>
<dbReference type="HOGENOM" id="CLU_018542_0_1_1"/>
<gene>
    <name evidence="3" type="ORF">ACLA_081290</name>
</gene>
<feature type="compositionally biased region" description="Basic and acidic residues" evidence="1">
    <location>
        <begin position="8"/>
        <end position="22"/>
    </location>
</feature>
<dbReference type="Gene3D" id="3.40.50.620">
    <property type="entry name" value="HUPs"/>
    <property type="match status" value="1"/>
</dbReference>
<feature type="region of interest" description="Disordered" evidence="1">
    <location>
        <begin position="1"/>
        <end position="100"/>
    </location>
</feature>
<keyword evidence="4" id="KW-1185">Reference proteome</keyword>